<evidence type="ECO:0000256" key="1">
    <source>
        <dbReference type="ARBA" id="ARBA00022679"/>
    </source>
</evidence>
<evidence type="ECO:0000256" key="4">
    <source>
        <dbReference type="SAM" id="Phobius"/>
    </source>
</evidence>
<dbReference type="SUPFAM" id="SSF55604">
    <property type="entry name" value="Glucose permease domain IIB"/>
    <property type="match status" value="1"/>
</dbReference>
<protein>
    <recommendedName>
        <fullName evidence="5">PTS EIIB type-1 domain-containing protein</fullName>
    </recommendedName>
</protein>
<evidence type="ECO:0000259" key="5">
    <source>
        <dbReference type="PROSITE" id="PS51098"/>
    </source>
</evidence>
<keyword evidence="7" id="KW-1185">Reference proteome</keyword>
<keyword evidence="1" id="KW-0808">Transferase</keyword>
<proteinExistence type="predicted"/>
<feature type="transmembrane region" description="Helical" evidence="4">
    <location>
        <begin position="6"/>
        <end position="21"/>
    </location>
</feature>
<dbReference type="RefSeq" id="WP_038101914.1">
    <property type="nucleotide sequence ID" value="NZ_JFDP01000019.1"/>
</dbReference>
<evidence type="ECO:0000313" key="6">
    <source>
        <dbReference type="EMBL" id="KEZ24045.1"/>
    </source>
</evidence>
<dbReference type="AlphaFoldDB" id="A0A084F1F3"/>
<keyword evidence="4" id="KW-0812">Transmembrane</keyword>
<sequence length="123" mass="13852">MKNWKIILLYIVTFSIAYWVMRKKAKQQAQIKNDNLIVSKKLPFSVDNFYAAVGSIFNIKETTSTLNTLKITLNDPSLFNQDQVIGLGAKGVMKNNSTFSIVFGDFATTLKDVINQDLANQNN</sequence>
<keyword evidence="2" id="KW-0598">Phosphotransferase system</keyword>
<dbReference type="EMBL" id="JFDP01000019">
    <property type="protein sequence ID" value="KEZ24045.1"/>
    <property type="molecule type" value="Genomic_DNA"/>
</dbReference>
<comment type="caution">
    <text evidence="6">The sequence shown here is derived from an EMBL/GenBank/DDBJ whole genome shotgun (WGS) entry which is preliminary data.</text>
</comment>
<evidence type="ECO:0000256" key="2">
    <source>
        <dbReference type="ARBA" id="ARBA00022683"/>
    </source>
</evidence>
<evidence type="ECO:0000313" key="7">
    <source>
        <dbReference type="Proteomes" id="UP000028537"/>
    </source>
</evidence>
<dbReference type="eggNOG" id="COG1264">
    <property type="taxonomic scope" value="Bacteria"/>
</dbReference>
<dbReference type="GO" id="GO:0008982">
    <property type="term" value="F:protein-N(PI)-phosphohistidine-sugar phosphotransferase activity"/>
    <property type="evidence" value="ECO:0007669"/>
    <property type="project" value="InterPro"/>
</dbReference>
<comment type="caution">
    <text evidence="3">Lacks conserved residue(s) required for the propagation of feature annotation.</text>
</comment>
<name>A0A084F1F3_9BACT</name>
<dbReference type="InterPro" id="IPR036878">
    <property type="entry name" value="Glu_permease_IIB"/>
</dbReference>
<organism evidence="6 7">
    <name type="scientific">Ureaplasma diversum NCTC 246</name>
    <dbReference type="NCBI Taxonomy" id="1188241"/>
    <lineage>
        <taxon>Bacteria</taxon>
        <taxon>Bacillati</taxon>
        <taxon>Mycoplasmatota</taxon>
        <taxon>Mycoplasmoidales</taxon>
        <taxon>Mycoplasmoidaceae</taxon>
        <taxon>Ureaplasma</taxon>
    </lineage>
</organism>
<reference evidence="6 7" key="1">
    <citation type="submission" date="2014-02" db="EMBL/GenBank/DDBJ databases">
        <title>Genome sequence of Ureaplasma diversum strain 246.</title>
        <authorList>
            <person name="Sirand-Pugnet P."/>
            <person name="Breton M."/>
            <person name="Dordet-Frisoni E."/>
            <person name="Baranowski E."/>
            <person name="Barre A."/>
            <person name="Couture C."/>
            <person name="Dupuy V."/>
            <person name="Gaurivaud P."/>
            <person name="Jacob D."/>
            <person name="Lemaitre C."/>
            <person name="Manso-Silvan L."/>
            <person name="Nikolski M."/>
            <person name="Nouvel L.-X."/>
            <person name="Poumarat F."/>
            <person name="Tardy F."/>
            <person name="Thebault P."/>
            <person name="Theil S."/>
            <person name="Citti C."/>
            <person name="Thiaucourt F."/>
            <person name="Blanchard A."/>
        </authorList>
    </citation>
    <scope>NUCLEOTIDE SEQUENCE [LARGE SCALE GENOMIC DNA]</scope>
    <source>
        <strain evidence="6 7">NCTC 246</strain>
    </source>
</reference>
<keyword evidence="4" id="KW-1133">Transmembrane helix</keyword>
<gene>
    <name evidence="6" type="ORF">UDIV_1330</name>
</gene>
<evidence type="ECO:0000256" key="3">
    <source>
        <dbReference type="PROSITE-ProRule" id="PRU00421"/>
    </source>
</evidence>
<dbReference type="InterPro" id="IPR001996">
    <property type="entry name" value="PTS_IIB_1"/>
</dbReference>
<dbReference type="Proteomes" id="UP000028537">
    <property type="component" value="Unassembled WGS sequence"/>
</dbReference>
<dbReference type="GO" id="GO:0009401">
    <property type="term" value="P:phosphoenolpyruvate-dependent sugar phosphotransferase system"/>
    <property type="evidence" value="ECO:0007669"/>
    <property type="project" value="UniProtKB-KW"/>
</dbReference>
<accession>A0A084F1F3</accession>
<dbReference type="Gene3D" id="3.30.1360.60">
    <property type="entry name" value="Glucose permease domain IIB"/>
    <property type="match status" value="1"/>
</dbReference>
<dbReference type="PROSITE" id="PS51098">
    <property type="entry name" value="PTS_EIIB_TYPE_1"/>
    <property type="match status" value="1"/>
</dbReference>
<keyword evidence="4" id="KW-0472">Membrane</keyword>
<dbReference type="OrthoDB" id="400941at2"/>
<feature type="domain" description="PTS EIIB type-1" evidence="5">
    <location>
        <begin position="43"/>
        <end position="123"/>
    </location>
</feature>